<reference evidence="8" key="1">
    <citation type="submission" date="2025-08" db="UniProtKB">
        <authorList>
            <consortium name="Ensembl"/>
        </authorList>
    </citation>
    <scope>IDENTIFICATION</scope>
</reference>
<keyword evidence="3" id="KW-0539">Nucleus</keyword>
<comment type="subcellular location">
    <subcellularLocation>
        <location evidence="1">Nucleus</location>
    </subcellularLocation>
</comment>
<protein>
    <recommendedName>
        <fullName evidence="6">Heat shock factor-binding protein 1</fullName>
    </recommendedName>
</protein>
<dbReference type="Pfam" id="PF06825">
    <property type="entry name" value="HSBP1"/>
    <property type="match status" value="1"/>
</dbReference>
<dbReference type="Proteomes" id="UP000694388">
    <property type="component" value="Unplaced"/>
</dbReference>
<keyword evidence="9" id="KW-1185">Reference proteome</keyword>
<evidence type="ECO:0000256" key="5">
    <source>
        <dbReference type="ARBA" id="ARBA00038772"/>
    </source>
</evidence>
<organism evidence="8 9">
    <name type="scientific">Eptatretus burgeri</name>
    <name type="common">Inshore hagfish</name>
    <dbReference type="NCBI Taxonomy" id="7764"/>
    <lineage>
        <taxon>Eukaryota</taxon>
        <taxon>Metazoa</taxon>
        <taxon>Chordata</taxon>
        <taxon>Craniata</taxon>
        <taxon>Vertebrata</taxon>
        <taxon>Cyclostomata</taxon>
        <taxon>Myxini</taxon>
        <taxon>Myxiniformes</taxon>
        <taxon>Myxinidae</taxon>
        <taxon>Eptatretinae</taxon>
        <taxon>Eptatretus</taxon>
    </lineage>
</organism>
<evidence type="ECO:0000256" key="1">
    <source>
        <dbReference type="ARBA" id="ARBA00004123"/>
    </source>
</evidence>
<evidence type="ECO:0000256" key="7">
    <source>
        <dbReference type="SAM" id="MobiDB-lite"/>
    </source>
</evidence>
<name>A0A8C4QBQ0_EPTBU</name>
<comment type="similarity">
    <text evidence="2">Belongs to the HSBP1 family.</text>
</comment>
<dbReference type="Gene3D" id="1.20.5.430">
    <property type="match status" value="1"/>
</dbReference>
<evidence type="ECO:0000313" key="9">
    <source>
        <dbReference type="Proteomes" id="UP000694388"/>
    </source>
</evidence>
<reference evidence="8" key="2">
    <citation type="submission" date="2025-09" db="UniProtKB">
        <authorList>
            <consortium name="Ensembl"/>
        </authorList>
    </citation>
    <scope>IDENTIFICATION</scope>
</reference>
<dbReference type="OMA" id="YGTHFAN"/>
<dbReference type="PANTHER" id="PTHR19424:SF3">
    <property type="entry name" value="HEAT SHOCK FACTOR-BINDING PROTEIN 1"/>
    <property type="match status" value="1"/>
</dbReference>
<evidence type="ECO:0000256" key="6">
    <source>
        <dbReference type="ARBA" id="ARBA00039223"/>
    </source>
</evidence>
<dbReference type="AlphaFoldDB" id="A0A8C4QBQ0"/>
<comment type="subunit">
    <text evidence="5">Homohexamer. Associates with heptad repeats of HSF1 trimers and probably also HSF1 monomers, and with HSP70. Association with HSF1 trimers and HSP70 coincides with attenuation of heat shock response and the conversion of HSF1 trimer to monomer.</text>
</comment>
<dbReference type="GO" id="GO:0003714">
    <property type="term" value="F:transcription corepressor activity"/>
    <property type="evidence" value="ECO:0007669"/>
    <property type="project" value="InterPro"/>
</dbReference>
<dbReference type="GO" id="GO:0005829">
    <property type="term" value="C:cytosol"/>
    <property type="evidence" value="ECO:0007669"/>
    <property type="project" value="TreeGrafter"/>
</dbReference>
<feature type="region of interest" description="Disordered" evidence="7">
    <location>
        <begin position="52"/>
        <end position="74"/>
    </location>
</feature>
<dbReference type="PANTHER" id="PTHR19424">
    <property type="entry name" value="HEAT SHOCK FACTOR BINDING PROTEIN 1"/>
    <property type="match status" value="1"/>
</dbReference>
<evidence type="ECO:0000256" key="3">
    <source>
        <dbReference type="ARBA" id="ARBA00023242"/>
    </source>
</evidence>
<comment type="function">
    <text evidence="4">Negative regulator of the heat shock response. Negatively affects HSF1 DNA-binding activity. May have a role in the suppression of the activation of the stress response during the aging process.</text>
</comment>
<evidence type="ECO:0000313" key="8">
    <source>
        <dbReference type="Ensembl" id="ENSEBUP00000012967.1"/>
    </source>
</evidence>
<evidence type="ECO:0000256" key="4">
    <source>
        <dbReference type="ARBA" id="ARBA00037689"/>
    </source>
</evidence>
<dbReference type="Ensembl" id="ENSEBUT00000013543.1">
    <property type="protein sequence ID" value="ENSEBUP00000012967.1"/>
    <property type="gene ID" value="ENSEBUG00000008210.1"/>
</dbReference>
<proteinExistence type="inferred from homology"/>
<dbReference type="GO" id="GO:0070370">
    <property type="term" value="P:cellular heat acclimation"/>
    <property type="evidence" value="ECO:0007669"/>
    <property type="project" value="TreeGrafter"/>
</dbReference>
<dbReference type="InterPro" id="IPR009643">
    <property type="entry name" value="HS1-bd"/>
</dbReference>
<accession>A0A8C4QBQ0</accession>
<evidence type="ECO:0000256" key="2">
    <source>
        <dbReference type="ARBA" id="ARBA00006349"/>
    </source>
</evidence>
<dbReference type="GO" id="GO:0005634">
    <property type="term" value="C:nucleus"/>
    <property type="evidence" value="ECO:0007669"/>
    <property type="project" value="UniProtKB-SubCell"/>
</dbReference>
<sequence>MAVSDPSEVQTLVQQMQDKFQTMSDQIINRNILCFLRIDDIEKNIGDLMSQAKDESTDPEQYGTHFANLKRTIS</sequence>